<sequence>MSYFNRIHVLQIIVIIINMRKMWIKNTNGIHSRNLMDSKPPEYLLPKCLPNINQYIAVITIATEIINQKGCIAPGYDRAVRTMTDSRPRKEDRRAG</sequence>
<reference evidence="1 2" key="1">
    <citation type="journal article" date="2018" name="Sci. Data">
        <title>The draft genome sequence of cork oak.</title>
        <authorList>
            <person name="Ramos A.M."/>
            <person name="Usie A."/>
            <person name="Barbosa P."/>
            <person name="Barros P.M."/>
            <person name="Capote T."/>
            <person name="Chaves I."/>
            <person name="Simoes F."/>
            <person name="Abreu I."/>
            <person name="Carrasquinho I."/>
            <person name="Faro C."/>
            <person name="Guimaraes J.B."/>
            <person name="Mendonca D."/>
            <person name="Nobrega F."/>
            <person name="Rodrigues L."/>
            <person name="Saibo N.J.M."/>
            <person name="Varela M.C."/>
            <person name="Egas C."/>
            <person name="Matos J."/>
            <person name="Miguel C.M."/>
            <person name="Oliveira M.M."/>
            <person name="Ricardo C.P."/>
            <person name="Goncalves S."/>
        </authorList>
    </citation>
    <scope>NUCLEOTIDE SEQUENCE [LARGE SCALE GENOMIC DNA]</scope>
    <source>
        <strain evidence="2">cv. HL8</strain>
    </source>
</reference>
<dbReference type="AlphaFoldDB" id="A0AAW0L5C3"/>
<gene>
    <name evidence="1" type="ORF">CFP56_008169</name>
</gene>
<protein>
    <submittedName>
        <fullName evidence="1">Uncharacterized protein</fullName>
    </submittedName>
</protein>
<dbReference type="Proteomes" id="UP000237347">
    <property type="component" value="Unassembled WGS sequence"/>
</dbReference>
<evidence type="ECO:0000313" key="2">
    <source>
        <dbReference type="Proteomes" id="UP000237347"/>
    </source>
</evidence>
<proteinExistence type="predicted"/>
<organism evidence="1 2">
    <name type="scientific">Quercus suber</name>
    <name type="common">Cork oak</name>
    <dbReference type="NCBI Taxonomy" id="58331"/>
    <lineage>
        <taxon>Eukaryota</taxon>
        <taxon>Viridiplantae</taxon>
        <taxon>Streptophyta</taxon>
        <taxon>Embryophyta</taxon>
        <taxon>Tracheophyta</taxon>
        <taxon>Spermatophyta</taxon>
        <taxon>Magnoliopsida</taxon>
        <taxon>eudicotyledons</taxon>
        <taxon>Gunneridae</taxon>
        <taxon>Pentapetalae</taxon>
        <taxon>rosids</taxon>
        <taxon>fabids</taxon>
        <taxon>Fagales</taxon>
        <taxon>Fagaceae</taxon>
        <taxon>Quercus</taxon>
    </lineage>
</organism>
<accession>A0AAW0L5C3</accession>
<name>A0AAW0L5C3_QUESU</name>
<dbReference type="EMBL" id="PKMF04000158">
    <property type="protein sequence ID" value="KAK7846282.1"/>
    <property type="molecule type" value="Genomic_DNA"/>
</dbReference>
<evidence type="ECO:0000313" key="1">
    <source>
        <dbReference type="EMBL" id="KAK7846282.1"/>
    </source>
</evidence>
<comment type="caution">
    <text evidence="1">The sequence shown here is derived from an EMBL/GenBank/DDBJ whole genome shotgun (WGS) entry which is preliminary data.</text>
</comment>
<keyword evidence="2" id="KW-1185">Reference proteome</keyword>